<comment type="pathway">
    <text evidence="1 7">Cell wall biogenesis; peptidoglycan biosynthesis.</text>
</comment>
<evidence type="ECO:0000256" key="4">
    <source>
        <dbReference type="ARBA" id="ARBA00022960"/>
    </source>
</evidence>
<dbReference type="PANTHER" id="PTHR36699:SF1">
    <property type="entry name" value="L,D-TRANSPEPTIDASE YAFK-RELATED"/>
    <property type="match status" value="1"/>
</dbReference>
<dbReference type="GO" id="GO:0008360">
    <property type="term" value="P:regulation of cell shape"/>
    <property type="evidence" value="ECO:0007669"/>
    <property type="project" value="UniProtKB-UniRule"/>
</dbReference>
<dbReference type="EMBL" id="CP001998">
    <property type="protein sequence ID" value="ADE54376.1"/>
    <property type="molecule type" value="Genomic_DNA"/>
</dbReference>
<evidence type="ECO:0000256" key="6">
    <source>
        <dbReference type="ARBA" id="ARBA00023316"/>
    </source>
</evidence>
<evidence type="ECO:0000259" key="8">
    <source>
        <dbReference type="PROSITE" id="PS52029"/>
    </source>
</evidence>
<dbReference type="STRING" id="583355.Caka_1357"/>
<dbReference type="RefSeq" id="WP_013043098.1">
    <property type="nucleotide sequence ID" value="NC_014008.1"/>
</dbReference>
<accession>D5EIX7</accession>
<evidence type="ECO:0000256" key="2">
    <source>
        <dbReference type="ARBA" id="ARBA00005992"/>
    </source>
</evidence>
<evidence type="ECO:0000313" key="10">
    <source>
        <dbReference type="Proteomes" id="UP000000925"/>
    </source>
</evidence>
<reference evidence="9 10" key="1">
    <citation type="journal article" date="2010" name="Stand. Genomic Sci.">
        <title>Complete genome sequence of Coraliomargarita akajimensis type strain (04OKA010-24).</title>
        <authorList>
            <person name="Mavromatis K."/>
            <person name="Abt B."/>
            <person name="Brambilla E."/>
            <person name="Lapidus A."/>
            <person name="Copeland A."/>
            <person name="Deshpande S."/>
            <person name="Nolan M."/>
            <person name="Lucas S."/>
            <person name="Tice H."/>
            <person name="Cheng J.F."/>
            <person name="Han C."/>
            <person name="Detter J.C."/>
            <person name="Woyke T."/>
            <person name="Goodwin L."/>
            <person name="Pitluck S."/>
            <person name="Held B."/>
            <person name="Brettin T."/>
            <person name="Tapia R."/>
            <person name="Ivanova N."/>
            <person name="Mikhailova N."/>
            <person name="Pati A."/>
            <person name="Liolios K."/>
            <person name="Chen A."/>
            <person name="Palaniappan K."/>
            <person name="Land M."/>
            <person name="Hauser L."/>
            <person name="Chang Y.J."/>
            <person name="Jeffries C.D."/>
            <person name="Rohde M."/>
            <person name="Goker M."/>
            <person name="Bristow J."/>
            <person name="Eisen J.A."/>
            <person name="Markowitz V."/>
            <person name="Hugenholtz P."/>
            <person name="Klenk H.P."/>
            <person name="Kyrpides N.C."/>
        </authorList>
    </citation>
    <scope>NUCLEOTIDE SEQUENCE [LARGE SCALE GENOMIC DNA]</scope>
    <source>
        <strain evidence="10">DSM 45221 / IAM 15411 / JCM 23193 / KCTC 12865</strain>
    </source>
</reference>
<name>D5EIX7_CORAD</name>
<evidence type="ECO:0000313" key="9">
    <source>
        <dbReference type="EMBL" id="ADE54376.1"/>
    </source>
</evidence>
<dbReference type="CDD" id="cd16913">
    <property type="entry name" value="YkuD_like"/>
    <property type="match status" value="1"/>
</dbReference>
<dbReference type="MEROPS" id="C82.A01"/>
<dbReference type="AlphaFoldDB" id="D5EIX7"/>
<dbReference type="SUPFAM" id="SSF141523">
    <property type="entry name" value="L,D-transpeptidase catalytic domain-like"/>
    <property type="match status" value="1"/>
</dbReference>
<feature type="active site" description="Nucleophile" evidence="7">
    <location>
        <position position="165"/>
    </location>
</feature>
<sequence length="235" mass="27204">MRQRFCILLIGTILLVLLYLCGRSIWYPVYIKLRGGRTVSEVVHEIKSTQSFNDDFSQWKSLHLLCFKEERKIEVWVSGQSGTKEIRQFDFTGYSGELGPKLRQGDGQIPEGIYEIEYLNPNSSYHLSMKISYPNEFDRLKGREDRREKLGYDIFIHGKSATVGCIPIGDDGIEELFLMVSEFGKDRVQVIISPYDMRQGRRALEITEISWENELYDIIEAASMKYAPKDSTEPH</sequence>
<gene>
    <name evidence="9" type="ordered locus">Caka_1357</name>
</gene>
<dbReference type="InterPro" id="IPR038063">
    <property type="entry name" value="Transpep_catalytic_dom"/>
</dbReference>
<keyword evidence="4 7" id="KW-0133">Cell shape</keyword>
<feature type="active site" description="Proton donor/acceptor" evidence="7">
    <location>
        <position position="157"/>
    </location>
</feature>
<dbReference type="PROSITE" id="PS52029">
    <property type="entry name" value="LD_TPASE"/>
    <property type="match status" value="1"/>
</dbReference>
<dbReference type="HOGENOM" id="CLU_032558_1_0_0"/>
<organism evidence="9 10">
    <name type="scientific">Coraliomargarita akajimensis (strain DSM 45221 / IAM 15411 / JCM 23193 / KCTC 12865 / 04OKA010-24)</name>
    <dbReference type="NCBI Taxonomy" id="583355"/>
    <lineage>
        <taxon>Bacteria</taxon>
        <taxon>Pseudomonadati</taxon>
        <taxon>Verrucomicrobiota</taxon>
        <taxon>Opitutia</taxon>
        <taxon>Puniceicoccales</taxon>
        <taxon>Coraliomargaritaceae</taxon>
        <taxon>Coraliomargarita</taxon>
    </lineage>
</organism>
<comment type="similarity">
    <text evidence="2">Belongs to the YkuD family.</text>
</comment>
<dbReference type="UniPathway" id="UPA00219"/>
<evidence type="ECO:0000256" key="1">
    <source>
        <dbReference type="ARBA" id="ARBA00004752"/>
    </source>
</evidence>
<dbReference type="GO" id="GO:0009252">
    <property type="term" value="P:peptidoglycan biosynthetic process"/>
    <property type="evidence" value="ECO:0007669"/>
    <property type="project" value="UniProtKB-UniPathway"/>
</dbReference>
<dbReference type="Pfam" id="PF03734">
    <property type="entry name" value="YkuD"/>
    <property type="match status" value="1"/>
</dbReference>
<dbReference type="InterPro" id="IPR005490">
    <property type="entry name" value="LD_TPept_cat_dom"/>
</dbReference>
<evidence type="ECO:0000256" key="5">
    <source>
        <dbReference type="ARBA" id="ARBA00022984"/>
    </source>
</evidence>
<dbReference type="GO" id="GO:0016740">
    <property type="term" value="F:transferase activity"/>
    <property type="evidence" value="ECO:0007669"/>
    <property type="project" value="UniProtKB-KW"/>
</dbReference>
<evidence type="ECO:0000256" key="3">
    <source>
        <dbReference type="ARBA" id="ARBA00022679"/>
    </source>
</evidence>
<dbReference type="KEGG" id="caa:Caka_1357"/>
<dbReference type="GO" id="GO:0004180">
    <property type="term" value="F:carboxypeptidase activity"/>
    <property type="evidence" value="ECO:0007669"/>
    <property type="project" value="UniProtKB-ARBA"/>
</dbReference>
<proteinExistence type="inferred from homology"/>
<dbReference type="eggNOG" id="COG3034">
    <property type="taxonomic scope" value="Bacteria"/>
</dbReference>
<dbReference type="PANTHER" id="PTHR36699">
    <property type="entry name" value="LD-TRANSPEPTIDASE"/>
    <property type="match status" value="1"/>
</dbReference>
<keyword evidence="3" id="KW-0808">Transferase</keyword>
<dbReference type="Proteomes" id="UP000000925">
    <property type="component" value="Chromosome"/>
</dbReference>
<evidence type="ECO:0000256" key="7">
    <source>
        <dbReference type="PROSITE-ProRule" id="PRU01373"/>
    </source>
</evidence>
<keyword evidence="5 7" id="KW-0573">Peptidoglycan synthesis</keyword>
<keyword evidence="6 7" id="KW-0961">Cell wall biogenesis/degradation</keyword>
<feature type="domain" description="L,D-TPase catalytic" evidence="8">
    <location>
        <begin position="62"/>
        <end position="191"/>
    </location>
</feature>
<protein>
    <submittedName>
        <fullName evidence="9">ErfK/YbiS/YcfS/YnhG family protein</fullName>
    </submittedName>
</protein>
<dbReference type="OrthoDB" id="9809748at2"/>
<keyword evidence="10" id="KW-1185">Reference proteome</keyword>
<dbReference type="GO" id="GO:0071555">
    <property type="term" value="P:cell wall organization"/>
    <property type="evidence" value="ECO:0007669"/>
    <property type="project" value="UniProtKB-UniRule"/>
</dbReference>